<gene>
    <name evidence="10" type="ORF">DSM106972_025150</name>
</gene>
<dbReference type="Gene3D" id="3.30.70.3450">
    <property type="match status" value="1"/>
</dbReference>
<evidence type="ECO:0000256" key="2">
    <source>
        <dbReference type="ARBA" id="ARBA00022630"/>
    </source>
</evidence>
<feature type="site" description="Important for enzyme activity" evidence="8">
    <location>
        <position position="336"/>
    </location>
</feature>
<dbReference type="Gene3D" id="3.30.300.330">
    <property type="match status" value="1"/>
</dbReference>
<sequence length="577" mass="65111">MIENNRWLHKWGFKDTTFKVNSDNSVTMTGNRYKLAGYKITKLLPYFEDQLKVKIDFNHPQTEVEKKTVASANKNIPFCEEVSQLFSNNHYSFADQERLQHSHGQTSAEEVYKVLYHQLDRTVDMVFYCESENDVKTLIEIATKHNVCLIPYGGGTNVSCALKLPSNEPRMIVAVDMGRMQRIEWIDKENLRACVQAGITGVQLEEELRNQGFTCGHEPDSMELSTLGGWIATNASGMKKNRYGNIEQIVENITMITPSGILEQTQPSSRVSMGMQPQNLLFGSEGNLGIITKAVIKIHPLPQVQEYNSVIFPSFEHGLKFLNQLAKTGAIPASVRLVDNKQFRFAQALKPEIKGIKALLNKLTEFYVFKIRGLDPNKMAAATIVFEGDQQEVAYQKASIKSLAKQNKGLIAGGKNGQRGYMLTFAIAYIRDLLFSFHILGETFETTVPWSQVEEVCRSVEAAIEEEHNKHNLPGKPYLSYRITQLYHTSVCIYFTHAMCAKGINNPENVLSKIEHSLREIIIKNGGSISHHHGVGKLRSSFMKDMMTSTSIDLLKKMKNSIDHSNIFGIRNNVFDS</sequence>
<feature type="binding site" evidence="6">
    <location>
        <position position="431"/>
    </location>
    <ligand>
        <name>substrate</name>
    </ligand>
</feature>
<evidence type="ECO:0000256" key="3">
    <source>
        <dbReference type="ARBA" id="ARBA00022827"/>
    </source>
</evidence>
<reference evidence="10" key="2">
    <citation type="journal article" date="2019" name="Genome Biol. Evol.">
        <title>Day and night: Metabolic profiles and evolutionary relationships of six axenic non-marine cyanobacteria.</title>
        <authorList>
            <person name="Will S.E."/>
            <person name="Henke P."/>
            <person name="Boedeker C."/>
            <person name="Huang S."/>
            <person name="Brinkmann H."/>
            <person name="Rohde M."/>
            <person name="Jarek M."/>
            <person name="Friedl T."/>
            <person name="Seufert S."/>
            <person name="Schumacher M."/>
            <person name="Overmann J."/>
            <person name="Neumann-Schaal M."/>
            <person name="Petersen J."/>
        </authorList>
    </citation>
    <scope>NUCLEOTIDE SEQUENCE [LARGE SCALE GENOMIC DNA]</scope>
    <source>
        <strain evidence="10">PCC 7102</strain>
    </source>
</reference>
<dbReference type="Gene3D" id="3.30.465.10">
    <property type="match status" value="1"/>
</dbReference>
<dbReference type="OrthoDB" id="9767256at2"/>
<dbReference type="InterPro" id="IPR036318">
    <property type="entry name" value="FAD-bd_PCMH-like_sf"/>
</dbReference>
<dbReference type="GO" id="GO:0071949">
    <property type="term" value="F:FAD binding"/>
    <property type="evidence" value="ECO:0007669"/>
    <property type="project" value="InterPro"/>
</dbReference>
<dbReference type="EMBL" id="RSCL01000005">
    <property type="protein sequence ID" value="RUT07254.1"/>
    <property type="molecule type" value="Genomic_DNA"/>
</dbReference>
<dbReference type="InterPro" id="IPR016171">
    <property type="entry name" value="Vanillyl_alc_oxidase_C-sub2"/>
</dbReference>
<organism evidence="10 11">
    <name type="scientific">Dulcicalothrix desertica PCC 7102</name>
    <dbReference type="NCBI Taxonomy" id="232991"/>
    <lineage>
        <taxon>Bacteria</taxon>
        <taxon>Bacillati</taxon>
        <taxon>Cyanobacteriota</taxon>
        <taxon>Cyanophyceae</taxon>
        <taxon>Nostocales</taxon>
        <taxon>Calotrichaceae</taxon>
        <taxon>Dulcicalothrix</taxon>
    </lineage>
</organism>
<dbReference type="RefSeq" id="WP_127081079.1">
    <property type="nucleotide sequence ID" value="NZ_RSCL01000005.1"/>
</dbReference>
<comment type="caution">
    <text evidence="10">The sequence shown here is derived from an EMBL/GenBank/DDBJ whole genome shotgun (WGS) entry which is preliminary data.</text>
</comment>
<dbReference type="GO" id="GO:0008611">
    <property type="term" value="P:ether lipid biosynthetic process"/>
    <property type="evidence" value="ECO:0007669"/>
    <property type="project" value="UniProtKB-UniPathway"/>
</dbReference>
<keyword evidence="2" id="KW-0285">Flavoprotein</keyword>
<dbReference type="InterPro" id="IPR006094">
    <property type="entry name" value="Oxid_FAD_bind_N"/>
</dbReference>
<feature type="active site" description="Proton donor/acceptor" evidence="5">
    <location>
        <position position="494"/>
    </location>
</feature>
<evidence type="ECO:0000256" key="8">
    <source>
        <dbReference type="PIRSR" id="PIRSR625650-4"/>
    </source>
</evidence>
<keyword evidence="3 7" id="KW-0274">FAD</keyword>
<evidence type="ECO:0000256" key="7">
    <source>
        <dbReference type="PIRSR" id="PIRSR625650-3"/>
    </source>
</evidence>
<name>A0A3S1DC79_9CYAN</name>
<evidence type="ECO:0000259" key="9">
    <source>
        <dbReference type="PROSITE" id="PS51387"/>
    </source>
</evidence>
<dbReference type="InterPro" id="IPR016167">
    <property type="entry name" value="FAD-bd_PCMH_sub1"/>
</dbReference>
<dbReference type="PROSITE" id="PS51387">
    <property type="entry name" value="FAD_PCMH"/>
    <property type="match status" value="1"/>
</dbReference>
<dbReference type="InterPro" id="IPR016169">
    <property type="entry name" value="FAD-bd_PCMH_sub2"/>
</dbReference>
<feature type="domain" description="FAD-binding PCMH-type" evidence="9">
    <location>
        <begin position="119"/>
        <end position="301"/>
    </location>
</feature>
<dbReference type="PANTHER" id="PTHR46568:SF1">
    <property type="entry name" value="ALKYLDIHYDROXYACETONEPHOSPHATE SYNTHASE, PEROXISOMAL"/>
    <property type="match status" value="1"/>
</dbReference>
<dbReference type="InterPro" id="IPR016166">
    <property type="entry name" value="FAD-bd_PCMH"/>
</dbReference>
<dbReference type="Pfam" id="PF01565">
    <property type="entry name" value="FAD_binding_4"/>
    <property type="match status" value="1"/>
</dbReference>
<protein>
    <submittedName>
        <fullName evidence="10">Alkylglycerone-phosphate synthase</fullName>
    </submittedName>
</protein>
<dbReference type="PANTHER" id="PTHR46568">
    <property type="entry name" value="ALKYLDIHYDROXYACETONEPHOSPHATE SYNTHASE, PEROXISOMAL"/>
    <property type="match status" value="1"/>
</dbReference>
<comment type="similarity">
    <text evidence="1">Belongs to the FAD-binding oxidoreductase/transferase type 4 family.</text>
</comment>
<keyword evidence="11" id="KW-1185">Reference proteome</keyword>
<proteinExistence type="inferred from homology"/>
<evidence type="ECO:0000313" key="11">
    <source>
        <dbReference type="Proteomes" id="UP000271624"/>
    </source>
</evidence>
<dbReference type="GO" id="GO:0016491">
    <property type="term" value="F:oxidoreductase activity"/>
    <property type="evidence" value="ECO:0007669"/>
    <property type="project" value="UniProtKB-KW"/>
</dbReference>
<feature type="binding site" evidence="7">
    <location>
        <begin position="233"/>
        <end position="236"/>
    </location>
    <ligand>
        <name>FAD</name>
        <dbReference type="ChEBI" id="CHEBI:57692"/>
    </ligand>
</feature>
<dbReference type="Gene3D" id="3.30.160.650">
    <property type="match status" value="1"/>
</dbReference>
<accession>A0A3S1DC79</accession>
<dbReference type="AlphaFoldDB" id="A0A3S1DC79"/>
<dbReference type="InterPro" id="IPR016164">
    <property type="entry name" value="FAD-linked_Oxase-like_C"/>
</dbReference>
<dbReference type="Gene3D" id="1.10.45.10">
    <property type="entry name" value="Vanillyl-alcohol Oxidase, Chain A, domain 4"/>
    <property type="match status" value="1"/>
</dbReference>
<evidence type="ECO:0000256" key="1">
    <source>
        <dbReference type="ARBA" id="ARBA00008000"/>
    </source>
</evidence>
<evidence type="ECO:0000313" key="10">
    <source>
        <dbReference type="EMBL" id="RUT07254.1"/>
    </source>
</evidence>
<dbReference type="InterPro" id="IPR025650">
    <property type="entry name" value="Alkyl-DHAP_Synthase"/>
</dbReference>
<reference evidence="10" key="1">
    <citation type="submission" date="2018-12" db="EMBL/GenBank/DDBJ databases">
        <authorList>
            <person name="Will S."/>
            <person name="Neumann-Schaal M."/>
            <person name="Henke P."/>
        </authorList>
    </citation>
    <scope>NUCLEOTIDE SEQUENCE</scope>
    <source>
        <strain evidence="10">PCC 7102</strain>
    </source>
</reference>
<dbReference type="UniPathway" id="UPA00781"/>
<dbReference type="GO" id="GO:0008609">
    <property type="term" value="F:alkylglycerone-phosphate synthase activity"/>
    <property type="evidence" value="ECO:0007669"/>
    <property type="project" value="InterPro"/>
</dbReference>
<feature type="binding site" evidence="7">
    <location>
        <begin position="285"/>
        <end position="291"/>
    </location>
    <ligand>
        <name>FAD</name>
        <dbReference type="ChEBI" id="CHEBI:57692"/>
    </ligand>
</feature>
<dbReference type="SUPFAM" id="SSF55103">
    <property type="entry name" value="FAD-linked oxidases, C-terminal domain"/>
    <property type="match status" value="1"/>
</dbReference>
<dbReference type="Pfam" id="PF02913">
    <property type="entry name" value="FAD-oxidase_C"/>
    <property type="match status" value="1"/>
</dbReference>
<feature type="binding site" evidence="7">
    <location>
        <begin position="220"/>
        <end position="226"/>
    </location>
    <ligand>
        <name>FAD</name>
        <dbReference type="ChEBI" id="CHEBI:57692"/>
    </ligand>
</feature>
<dbReference type="Gene3D" id="3.30.43.10">
    <property type="entry name" value="Uridine Diphospho-n-acetylenolpyruvylglucosamine Reductase, domain 2"/>
    <property type="match status" value="1"/>
</dbReference>
<evidence type="ECO:0000256" key="4">
    <source>
        <dbReference type="ARBA" id="ARBA00023002"/>
    </source>
</evidence>
<comment type="cofactor">
    <cofactor evidence="7">
        <name>FAD</name>
        <dbReference type="ChEBI" id="CHEBI:57692"/>
    </cofactor>
</comment>
<dbReference type="InterPro" id="IPR004113">
    <property type="entry name" value="FAD-bd_oxidored_4_C"/>
</dbReference>
<dbReference type="Proteomes" id="UP000271624">
    <property type="component" value="Unassembled WGS sequence"/>
</dbReference>
<dbReference type="SUPFAM" id="SSF56176">
    <property type="entry name" value="FAD-binding/transporter-associated domain-like"/>
    <property type="match status" value="1"/>
</dbReference>
<evidence type="ECO:0000256" key="6">
    <source>
        <dbReference type="PIRSR" id="PIRSR625650-2"/>
    </source>
</evidence>
<evidence type="ECO:0000256" key="5">
    <source>
        <dbReference type="PIRSR" id="PIRSR625650-1"/>
    </source>
</evidence>
<keyword evidence="4" id="KW-0560">Oxidoreductase</keyword>